<dbReference type="SUPFAM" id="SSF52172">
    <property type="entry name" value="CheY-like"/>
    <property type="match status" value="1"/>
</dbReference>
<dbReference type="OrthoDB" id="5401077at2"/>
<dbReference type="GO" id="GO:0006355">
    <property type="term" value="P:regulation of DNA-templated transcription"/>
    <property type="evidence" value="ECO:0007669"/>
    <property type="project" value="InterPro"/>
</dbReference>
<dbReference type="InterPro" id="IPR009057">
    <property type="entry name" value="Homeodomain-like_sf"/>
</dbReference>
<dbReference type="GO" id="GO:0003677">
    <property type="term" value="F:DNA binding"/>
    <property type="evidence" value="ECO:0007669"/>
    <property type="project" value="UniProtKB-KW"/>
</dbReference>
<evidence type="ECO:0000256" key="4">
    <source>
        <dbReference type="ARBA" id="ARBA00023125"/>
    </source>
</evidence>
<dbReference type="InterPro" id="IPR011006">
    <property type="entry name" value="CheY-like_superfamily"/>
</dbReference>
<evidence type="ECO:0000259" key="9">
    <source>
        <dbReference type="PROSITE" id="PS50110"/>
    </source>
</evidence>
<dbReference type="SMART" id="SM00382">
    <property type="entry name" value="AAA"/>
    <property type="match status" value="1"/>
</dbReference>
<gene>
    <name evidence="10" type="ORF">FRX97_07765</name>
</gene>
<dbReference type="InterPro" id="IPR001789">
    <property type="entry name" value="Sig_transdc_resp-reg_receiver"/>
</dbReference>
<sequence>MSRKIKVFVVEDDDWFGRLINHSISLNPNCEAHRFGSAQELYSQLKEETPDIITLDYRLPDAKGAEVLEKVKGQYPETEVIIISEQQDIATAMELLHNGAYDYIVKDDNLKDRLLLNLNRLEKQLSLQNRIKDLEQELSTKKEHNFVGESDALKPIKKLVEKAAQSNITVTISGETGTGKEVIAQYIHQHSKVADKPMIAVNMAAIPENLLESELFGYEKGAFTGADKAKPGKFEEANGGTLFLDEVAELPLHLQSKLLRVLQERKLTRLGSNKEISFDCRIITATHKDLQKEVQEKRFREDLFFRLFGIQINLPPLRDRGEDIILLSEFFVLKASKQNGLPAKPLAREAKKKLKSYQWPGNIRELKAVMELALVLSNGEEIEAEDISLQNADLLQTQLQKEKSMRQYEIEIVQHYMKKYDDNTKKVAEVLSIGQTTVYRLLKEAEEKVA</sequence>
<name>A0A5C6V0Y0_9FLAO</name>
<proteinExistence type="predicted"/>
<feature type="domain" description="Response regulatory" evidence="9">
    <location>
        <begin position="6"/>
        <end position="121"/>
    </location>
</feature>
<dbReference type="Gene3D" id="3.40.50.300">
    <property type="entry name" value="P-loop containing nucleotide triphosphate hydrolases"/>
    <property type="match status" value="1"/>
</dbReference>
<dbReference type="CDD" id="cd00156">
    <property type="entry name" value="REC"/>
    <property type="match status" value="1"/>
</dbReference>
<keyword evidence="4" id="KW-0238">DNA-binding</keyword>
<dbReference type="PROSITE" id="PS00676">
    <property type="entry name" value="SIGMA54_INTERACT_2"/>
    <property type="match status" value="1"/>
</dbReference>
<evidence type="ECO:0000256" key="2">
    <source>
        <dbReference type="ARBA" id="ARBA00022840"/>
    </source>
</evidence>
<keyword evidence="6" id="KW-0597">Phosphoprotein</keyword>
<dbReference type="Pfam" id="PF00158">
    <property type="entry name" value="Sigma54_activat"/>
    <property type="match status" value="1"/>
</dbReference>
<protein>
    <submittedName>
        <fullName evidence="10">Sigma-54-dependent Fis family transcriptional regulator</fullName>
    </submittedName>
</protein>
<evidence type="ECO:0000259" key="8">
    <source>
        <dbReference type="PROSITE" id="PS50045"/>
    </source>
</evidence>
<keyword evidence="11" id="KW-1185">Reference proteome</keyword>
<dbReference type="Gene3D" id="1.10.8.60">
    <property type="match status" value="1"/>
</dbReference>
<dbReference type="CDD" id="cd00009">
    <property type="entry name" value="AAA"/>
    <property type="match status" value="1"/>
</dbReference>
<dbReference type="Pfam" id="PF25601">
    <property type="entry name" value="AAA_lid_14"/>
    <property type="match status" value="1"/>
</dbReference>
<dbReference type="SUPFAM" id="SSF46689">
    <property type="entry name" value="Homeodomain-like"/>
    <property type="match status" value="1"/>
</dbReference>
<dbReference type="Pfam" id="PF00072">
    <property type="entry name" value="Response_reg"/>
    <property type="match status" value="1"/>
</dbReference>
<dbReference type="AlphaFoldDB" id="A0A5C6V0Y0"/>
<comment type="caution">
    <text evidence="10">The sequence shown here is derived from an EMBL/GenBank/DDBJ whole genome shotgun (WGS) entry which is preliminary data.</text>
</comment>
<feature type="modified residue" description="4-aspartylphosphate" evidence="6">
    <location>
        <position position="56"/>
    </location>
</feature>
<dbReference type="InterPro" id="IPR003593">
    <property type="entry name" value="AAA+_ATPase"/>
</dbReference>
<reference evidence="10 11" key="1">
    <citation type="submission" date="2019-08" db="EMBL/GenBank/DDBJ databases">
        <title>Genome of Luteibaculum oceani JCM 18817.</title>
        <authorList>
            <person name="Bowman J.P."/>
        </authorList>
    </citation>
    <scope>NUCLEOTIDE SEQUENCE [LARGE SCALE GENOMIC DNA]</scope>
    <source>
        <strain evidence="10 11">JCM 18817</strain>
    </source>
</reference>
<dbReference type="PROSITE" id="PS00688">
    <property type="entry name" value="SIGMA54_INTERACT_3"/>
    <property type="match status" value="1"/>
</dbReference>
<dbReference type="EMBL" id="VORB01000006">
    <property type="protein sequence ID" value="TXC78604.1"/>
    <property type="molecule type" value="Genomic_DNA"/>
</dbReference>
<dbReference type="InterPro" id="IPR058031">
    <property type="entry name" value="AAA_lid_NorR"/>
</dbReference>
<dbReference type="InterPro" id="IPR002078">
    <property type="entry name" value="Sigma_54_int"/>
</dbReference>
<dbReference type="InterPro" id="IPR027417">
    <property type="entry name" value="P-loop_NTPase"/>
</dbReference>
<accession>A0A5C6V0Y0</accession>
<evidence type="ECO:0000313" key="11">
    <source>
        <dbReference type="Proteomes" id="UP000321168"/>
    </source>
</evidence>
<evidence type="ECO:0000256" key="3">
    <source>
        <dbReference type="ARBA" id="ARBA00023015"/>
    </source>
</evidence>
<dbReference type="GO" id="GO:0000160">
    <property type="term" value="P:phosphorelay signal transduction system"/>
    <property type="evidence" value="ECO:0007669"/>
    <property type="project" value="InterPro"/>
</dbReference>
<dbReference type="InterPro" id="IPR025943">
    <property type="entry name" value="Sigma_54_int_dom_ATP-bd_2"/>
</dbReference>
<keyword evidence="3" id="KW-0805">Transcription regulation</keyword>
<dbReference type="Gene3D" id="1.10.10.60">
    <property type="entry name" value="Homeodomain-like"/>
    <property type="match status" value="1"/>
</dbReference>
<evidence type="ECO:0000256" key="5">
    <source>
        <dbReference type="ARBA" id="ARBA00023163"/>
    </source>
</evidence>
<dbReference type="SUPFAM" id="SSF52540">
    <property type="entry name" value="P-loop containing nucleoside triphosphate hydrolases"/>
    <property type="match status" value="1"/>
</dbReference>
<dbReference type="SMART" id="SM00448">
    <property type="entry name" value="REC"/>
    <property type="match status" value="1"/>
</dbReference>
<dbReference type="PROSITE" id="PS50110">
    <property type="entry name" value="RESPONSE_REGULATORY"/>
    <property type="match status" value="1"/>
</dbReference>
<dbReference type="PANTHER" id="PTHR32071">
    <property type="entry name" value="TRANSCRIPTIONAL REGULATORY PROTEIN"/>
    <property type="match status" value="1"/>
</dbReference>
<dbReference type="PROSITE" id="PS50045">
    <property type="entry name" value="SIGMA54_INTERACT_4"/>
    <property type="match status" value="1"/>
</dbReference>
<evidence type="ECO:0000256" key="6">
    <source>
        <dbReference type="PROSITE-ProRule" id="PRU00169"/>
    </source>
</evidence>
<feature type="domain" description="Sigma-54 factor interaction" evidence="8">
    <location>
        <begin position="146"/>
        <end position="375"/>
    </location>
</feature>
<dbReference type="Gene3D" id="3.40.50.2300">
    <property type="match status" value="1"/>
</dbReference>
<feature type="coiled-coil region" evidence="7">
    <location>
        <begin position="111"/>
        <end position="144"/>
    </location>
</feature>
<organism evidence="10 11">
    <name type="scientific">Luteibaculum oceani</name>
    <dbReference type="NCBI Taxonomy" id="1294296"/>
    <lineage>
        <taxon>Bacteria</taxon>
        <taxon>Pseudomonadati</taxon>
        <taxon>Bacteroidota</taxon>
        <taxon>Flavobacteriia</taxon>
        <taxon>Flavobacteriales</taxon>
        <taxon>Luteibaculaceae</taxon>
        <taxon>Luteibaculum</taxon>
    </lineage>
</organism>
<keyword evidence="2" id="KW-0067">ATP-binding</keyword>
<evidence type="ECO:0000256" key="7">
    <source>
        <dbReference type="SAM" id="Coils"/>
    </source>
</evidence>
<evidence type="ECO:0000313" key="10">
    <source>
        <dbReference type="EMBL" id="TXC78604.1"/>
    </source>
</evidence>
<keyword evidence="5" id="KW-0804">Transcription</keyword>
<keyword evidence="1" id="KW-0547">Nucleotide-binding</keyword>
<evidence type="ECO:0000256" key="1">
    <source>
        <dbReference type="ARBA" id="ARBA00022741"/>
    </source>
</evidence>
<keyword evidence="7" id="KW-0175">Coiled coil</keyword>
<dbReference type="InterPro" id="IPR025944">
    <property type="entry name" value="Sigma_54_int_dom_CS"/>
</dbReference>
<dbReference type="FunFam" id="3.40.50.300:FF:000006">
    <property type="entry name" value="DNA-binding transcriptional regulator NtrC"/>
    <property type="match status" value="1"/>
</dbReference>
<dbReference type="Proteomes" id="UP000321168">
    <property type="component" value="Unassembled WGS sequence"/>
</dbReference>
<dbReference type="GO" id="GO:0005524">
    <property type="term" value="F:ATP binding"/>
    <property type="evidence" value="ECO:0007669"/>
    <property type="project" value="UniProtKB-KW"/>
</dbReference>
<dbReference type="RefSeq" id="WP_147014631.1">
    <property type="nucleotide sequence ID" value="NZ_VORB01000006.1"/>
</dbReference>